<keyword evidence="2" id="KW-1185">Reference proteome</keyword>
<evidence type="ECO:0000313" key="1">
    <source>
        <dbReference type="EMBL" id="MED1202230.1"/>
    </source>
</evidence>
<evidence type="ECO:0008006" key="3">
    <source>
        <dbReference type="Google" id="ProtNLM"/>
    </source>
</evidence>
<proteinExistence type="predicted"/>
<reference evidence="1 2" key="1">
    <citation type="submission" date="2023-03" db="EMBL/GenBank/DDBJ databases">
        <title>Bacillus Genome Sequencing.</title>
        <authorList>
            <person name="Dunlap C."/>
        </authorList>
    </citation>
    <scope>NUCLEOTIDE SEQUENCE [LARGE SCALE GENOMIC DNA]</scope>
    <source>
        <strain evidence="1 2">B-23453</strain>
    </source>
</reference>
<evidence type="ECO:0000313" key="2">
    <source>
        <dbReference type="Proteomes" id="UP001341444"/>
    </source>
</evidence>
<comment type="caution">
    <text evidence="1">The sequence shown here is derived from an EMBL/GenBank/DDBJ whole genome shotgun (WGS) entry which is preliminary data.</text>
</comment>
<accession>A0ABU6MGR4</accession>
<organism evidence="1 2">
    <name type="scientific">Heyndrickxia acidicola</name>
    <dbReference type="NCBI Taxonomy" id="209389"/>
    <lineage>
        <taxon>Bacteria</taxon>
        <taxon>Bacillati</taxon>
        <taxon>Bacillota</taxon>
        <taxon>Bacilli</taxon>
        <taxon>Bacillales</taxon>
        <taxon>Bacillaceae</taxon>
        <taxon>Heyndrickxia</taxon>
    </lineage>
</organism>
<sequence length="50" mass="5730">MFHLYIVEEIKPGDWRITTGTPSPGKISVQSYATETEARKALHEKSYSFE</sequence>
<protein>
    <recommendedName>
        <fullName evidence="3">DUF2188 domain-containing protein</fullName>
    </recommendedName>
</protein>
<dbReference type="RefSeq" id="WP_157090676.1">
    <property type="nucleotide sequence ID" value="NZ_JARMAB010000005.1"/>
</dbReference>
<name>A0ABU6MGR4_9BACI</name>
<gene>
    <name evidence="1" type="ORF">P4T90_03880</name>
</gene>
<dbReference type="EMBL" id="JARMAB010000005">
    <property type="protein sequence ID" value="MED1202230.1"/>
    <property type="molecule type" value="Genomic_DNA"/>
</dbReference>
<dbReference type="Proteomes" id="UP001341444">
    <property type="component" value="Unassembled WGS sequence"/>
</dbReference>